<keyword evidence="4" id="KW-0614">Plasmid</keyword>
<dbReference type="Gene3D" id="3.40.50.12780">
    <property type="entry name" value="N-terminal domain of ligase-like"/>
    <property type="match status" value="1"/>
</dbReference>
<dbReference type="EC" id="6.2.1.3" evidence="4"/>
<evidence type="ECO:0000259" key="2">
    <source>
        <dbReference type="Pfam" id="PF00501"/>
    </source>
</evidence>
<dbReference type="InterPro" id="IPR000873">
    <property type="entry name" value="AMP-dep_synth/lig_dom"/>
</dbReference>
<dbReference type="Pfam" id="PF00501">
    <property type="entry name" value="AMP-binding"/>
    <property type="match status" value="1"/>
</dbReference>
<feature type="domain" description="AMP-binding enzyme C-terminal" evidence="3">
    <location>
        <begin position="409"/>
        <end position="485"/>
    </location>
</feature>
<gene>
    <name evidence="4" type="ORF">NXC12_PE00220</name>
</gene>
<evidence type="ECO:0000313" key="5">
    <source>
        <dbReference type="Proteomes" id="UP000194159"/>
    </source>
</evidence>
<name>A0AAN1BNR4_RHIET</name>
<dbReference type="GO" id="GO:0046872">
    <property type="term" value="F:metal ion binding"/>
    <property type="evidence" value="ECO:0007669"/>
    <property type="project" value="UniProtKB-KW"/>
</dbReference>
<proteinExistence type="predicted"/>
<evidence type="ECO:0000259" key="3">
    <source>
        <dbReference type="Pfam" id="PF13193"/>
    </source>
</evidence>
<sequence length="503" mass="54697">MWLADILFESASRHGDRLAIIFEDRRLTYNALLTEVERAAGNLQALGIGPSKRVAVMLENGLDFVVAYYATLATGASVVTVSALLTASEASYVLSDSRADLLISGGRVWDTACAVAQGMGLRSLQTAELSADLPYFCPAPPDGRDEAVIMYTSGTTGKPKGAVLTHDNLTMNAWVSAGQGMFKLTPDDVLLCCIPLFHASGQSCLMNTGLLAGATVVIMRQFAAQAVLDIMRRERVTFFLGVPTMYVGLLGLVRPNKAELPHWRMAVSGGAPIPVAVLREVERLFEVDIYEGYGLTETSPTSCFNQPDFERRPGTIGKAIWGVDVEIAKIEVEDRIELLPAGEVGELVVRGHNVFAGYLNNPDATRTSMIDGWFRTGDIATKDDDGYVRIVDRKKDMIIRGGFNVYSREVEEVLSTHPAIALAAVIGRPDEVFGEEIVAVVQLHPDIPPMSSAEMVEWAKANLAKYKYPREFIFVEQVPLGSGGKILKRELAEMVARLSSAPP</sequence>
<geneLocation type="plasmid" evidence="5">
    <name>pretnxc12e</name>
</geneLocation>
<dbReference type="InterPro" id="IPR045851">
    <property type="entry name" value="AMP-bd_C_sf"/>
</dbReference>
<organism evidence="4 5">
    <name type="scientific">Rhizobium etli</name>
    <dbReference type="NCBI Taxonomy" id="29449"/>
    <lineage>
        <taxon>Bacteria</taxon>
        <taxon>Pseudomonadati</taxon>
        <taxon>Pseudomonadota</taxon>
        <taxon>Alphaproteobacteria</taxon>
        <taxon>Hyphomicrobiales</taxon>
        <taxon>Rhizobiaceae</taxon>
        <taxon>Rhizobium/Agrobacterium group</taxon>
        <taxon>Rhizobium</taxon>
    </lineage>
</organism>
<dbReference type="InterPro" id="IPR020845">
    <property type="entry name" value="AMP-binding_CS"/>
</dbReference>
<dbReference type="InterPro" id="IPR042099">
    <property type="entry name" value="ANL_N_sf"/>
</dbReference>
<dbReference type="InterPro" id="IPR050237">
    <property type="entry name" value="ATP-dep_AMP-bd_enzyme"/>
</dbReference>
<dbReference type="Proteomes" id="UP000194159">
    <property type="component" value="Plasmid pRetNXC12e"/>
</dbReference>
<dbReference type="PROSITE" id="PS00455">
    <property type="entry name" value="AMP_BINDING"/>
    <property type="match status" value="1"/>
</dbReference>
<evidence type="ECO:0000313" key="4">
    <source>
        <dbReference type="EMBL" id="ARQ13817.1"/>
    </source>
</evidence>
<dbReference type="Pfam" id="PF13193">
    <property type="entry name" value="AMP-binding_C"/>
    <property type="match status" value="1"/>
</dbReference>
<protein>
    <submittedName>
        <fullName evidence="4">Long-chain-fatty-acid--CoA ligase protein</fullName>
        <ecNumber evidence="4">6.2.1.3</ecNumber>
    </submittedName>
</protein>
<evidence type="ECO:0000256" key="1">
    <source>
        <dbReference type="ARBA" id="ARBA00022723"/>
    </source>
</evidence>
<dbReference type="PANTHER" id="PTHR43767:SF12">
    <property type="entry name" value="AMP-DEPENDENT SYNTHETASE AND LIGASE"/>
    <property type="match status" value="1"/>
</dbReference>
<dbReference type="EMBL" id="CP020911">
    <property type="protein sequence ID" value="ARQ13817.1"/>
    <property type="molecule type" value="Genomic_DNA"/>
</dbReference>
<dbReference type="RefSeq" id="WP_086084149.1">
    <property type="nucleotide sequence ID" value="NZ_CP020911.1"/>
</dbReference>
<dbReference type="SUPFAM" id="SSF56801">
    <property type="entry name" value="Acetyl-CoA synthetase-like"/>
    <property type="match status" value="1"/>
</dbReference>
<reference evidence="4 5" key="1">
    <citation type="submission" date="2017-04" db="EMBL/GenBank/DDBJ databases">
        <title>Complete genome sequences of Rhizobium genomic linages associated to common bean (phaseolus vulgaris).</title>
        <authorList>
            <person name="Santamaria R.I."/>
            <person name="Bustos P."/>
            <person name="Perez-Carrascal O."/>
            <person name="Martinez-Flores I."/>
            <person name="Juarez S."/>
            <person name="Lozano L."/>
            <person name="Miranda F."/>
            <person name="Vinuesa P."/>
            <person name="Martinez-Romero E."/>
            <person name="Cevallos M.A."/>
            <person name="Romero D."/>
            <person name="Davila G."/>
            <person name="Gonzalez V."/>
        </authorList>
    </citation>
    <scope>NUCLEOTIDE SEQUENCE [LARGE SCALE GENOMIC DNA]</scope>
    <source>
        <strain evidence="4 5">NXC12</strain>
        <plasmid evidence="5">pretnxc12e</plasmid>
    </source>
</reference>
<dbReference type="Gene3D" id="3.30.300.30">
    <property type="match status" value="1"/>
</dbReference>
<feature type="domain" description="AMP-dependent synthetase/ligase" evidence="2">
    <location>
        <begin position="8"/>
        <end position="359"/>
    </location>
</feature>
<dbReference type="AlphaFoldDB" id="A0AAN1BNR4"/>
<dbReference type="CDD" id="cd05936">
    <property type="entry name" value="FC-FACS_FadD_like"/>
    <property type="match status" value="1"/>
</dbReference>
<dbReference type="PANTHER" id="PTHR43767">
    <property type="entry name" value="LONG-CHAIN-FATTY-ACID--COA LIGASE"/>
    <property type="match status" value="1"/>
</dbReference>
<dbReference type="InterPro" id="IPR025110">
    <property type="entry name" value="AMP-bd_C"/>
</dbReference>
<accession>A0AAN1BNR4</accession>
<dbReference type="GO" id="GO:0004467">
    <property type="term" value="F:long-chain fatty acid-CoA ligase activity"/>
    <property type="evidence" value="ECO:0007669"/>
    <property type="project" value="UniProtKB-EC"/>
</dbReference>
<keyword evidence="1" id="KW-0479">Metal-binding</keyword>
<keyword evidence="4" id="KW-0436">Ligase</keyword>